<proteinExistence type="predicted"/>
<gene>
    <name evidence="2" type="ORF">XD87_0117</name>
</gene>
<evidence type="ECO:0000313" key="3">
    <source>
        <dbReference type="Proteomes" id="UP000053469"/>
    </source>
</evidence>
<organism evidence="2 3">
    <name type="scientific">candidate division WS6 bacterium 36_33</name>
    <dbReference type="NCBI Taxonomy" id="1641388"/>
    <lineage>
        <taxon>Bacteria</taxon>
        <taxon>Candidatus Dojkabacteria</taxon>
    </lineage>
</organism>
<accession>A0A101GZM7</accession>
<evidence type="ECO:0000256" key="1">
    <source>
        <dbReference type="SAM" id="MobiDB-lite"/>
    </source>
</evidence>
<feature type="region of interest" description="Disordered" evidence="1">
    <location>
        <begin position="207"/>
        <end position="227"/>
    </location>
</feature>
<dbReference type="EMBL" id="LGGI01000010">
    <property type="protein sequence ID" value="KUK67442.1"/>
    <property type="molecule type" value="Genomic_DNA"/>
</dbReference>
<dbReference type="Proteomes" id="UP000053469">
    <property type="component" value="Unassembled WGS sequence"/>
</dbReference>
<comment type="caution">
    <text evidence="2">The sequence shown here is derived from an EMBL/GenBank/DDBJ whole genome shotgun (WGS) entry which is preliminary data.</text>
</comment>
<name>A0A101GZM7_9BACT</name>
<feature type="non-terminal residue" evidence="2">
    <location>
        <position position="1"/>
    </location>
</feature>
<reference evidence="3" key="1">
    <citation type="journal article" date="2015" name="MBio">
        <title>Genome-Resolved Metagenomic Analysis Reveals Roles for Candidate Phyla and Other Microbial Community Members in Biogeochemical Transformations in Oil Reservoirs.</title>
        <authorList>
            <person name="Hu P."/>
            <person name="Tom L."/>
            <person name="Singh A."/>
            <person name="Thomas B.C."/>
            <person name="Baker B.J."/>
            <person name="Piceno Y.M."/>
            <person name="Andersen G.L."/>
            <person name="Banfield J.F."/>
        </authorList>
    </citation>
    <scope>NUCLEOTIDE SEQUENCE [LARGE SCALE GENOMIC DNA]</scope>
</reference>
<sequence>VTPENVEFLTHSEINSLEVPTYKNPIEVEKQGRSFENLLLTANMIENELEKNPNNKRQSYNFSQFCEFLENADENTRTILVNGLFYASMKNEEGEELVVLAYPTKKVTDVSGYGKNPDKFVFDMIELNRTRGKIRHIVGPDNYLLIDESPTKYIIETLRGHAGARQYDFDADKFIDSFNRSAPVIYELSKAGLFDTRKKAEMLQETFSKLPKSNPETPENPYIPPTP</sequence>
<evidence type="ECO:0000313" key="2">
    <source>
        <dbReference type="EMBL" id="KUK67442.1"/>
    </source>
</evidence>
<dbReference type="AlphaFoldDB" id="A0A101GZM7"/>
<protein>
    <submittedName>
        <fullName evidence="2">Uncharacterized protein</fullName>
    </submittedName>
</protein>